<dbReference type="Gene3D" id="2.30.42.10">
    <property type="match status" value="3"/>
</dbReference>
<dbReference type="GO" id="GO:0016323">
    <property type="term" value="C:basolateral plasma membrane"/>
    <property type="evidence" value="ECO:0007669"/>
    <property type="project" value="TreeGrafter"/>
</dbReference>
<dbReference type="GO" id="GO:0098887">
    <property type="term" value="P:neurotransmitter receptor transport, endosome to postsynaptic membrane"/>
    <property type="evidence" value="ECO:0007669"/>
    <property type="project" value="TreeGrafter"/>
</dbReference>
<feature type="region of interest" description="Disordered" evidence="1">
    <location>
        <begin position="1"/>
        <end position="27"/>
    </location>
</feature>
<proteinExistence type="predicted"/>
<feature type="domain" description="PDZ" evidence="2">
    <location>
        <begin position="31"/>
        <end position="118"/>
    </location>
</feature>
<feature type="compositionally biased region" description="Polar residues" evidence="1">
    <location>
        <begin position="296"/>
        <end position="307"/>
    </location>
</feature>
<dbReference type="FunFam" id="2.30.42.10:FF:000074">
    <property type="entry name" value="protein scribble homolog isoform X2"/>
    <property type="match status" value="1"/>
</dbReference>
<dbReference type="SUPFAM" id="SSF50156">
    <property type="entry name" value="PDZ domain-like"/>
    <property type="match status" value="3"/>
</dbReference>
<name>A0A8K0K936_LADFU</name>
<dbReference type="AlphaFoldDB" id="A0A8K0K936"/>
<dbReference type="OrthoDB" id="2187496at2759"/>
<dbReference type="Proteomes" id="UP000792457">
    <property type="component" value="Unassembled WGS sequence"/>
</dbReference>
<evidence type="ECO:0000259" key="2">
    <source>
        <dbReference type="PROSITE" id="PS50106"/>
    </source>
</evidence>
<reference evidence="3" key="2">
    <citation type="submission" date="2017-10" db="EMBL/GenBank/DDBJ databases">
        <title>Ladona fulva Genome sequencing and assembly.</title>
        <authorList>
            <person name="Murali S."/>
            <person name="Richards S."/>
            <person name="Bandaranaike D."/>
            <person name="Bellair M."/>
            <person name="Blankenburg K."/>
            <person name="Chao H."/>
            <person name="Dinh H."/>
            <person name="Doddapaneni H."/>
            <person name="Dugan-Rocha S."/>
            <person name="Elkadiri S."/>
            <person name="Gnanaolivu R."/>
            <person name="Hernandez B."/>
            <person name="Skinner E."/>
            <person name="Javaid M."/>
            <person name="Lee S."/>
            <person name="Li M."/>
            <person name="Ming W."/>
            <person name="Munidasa M."/>
            <person name="Muniz J."/>
            <person name="Nguyen L."/>
            <person name="Hughes D."/>
            <person name="Osuji N."/>
            <person name="Pu L.-L."/>
            <person name="Puazo M."/>
            <person name="Qu C."/>
            <person name="Quiroz J."/>
            <person name="Raj R."/>
            <person name="Weissenberger G."/>
            <person name="Xin Y."/>
            <person name="Zou X."/>
            <person name="Han Y."/>
            <person name="Worley K."/>
            <person name="Muzny D."/>
            <person name="Gibbs R."/>
        </authorList>
    </citation>
    <scope>NUCLEOTIDE SEQUENCE</scope>
    <source>
        <strain evidence="3">Sampled in the wild</strain>
    </source>
</reference>
<dbReference type="EMBL" id="KZ308467">
    <property type="protein sequence ID" value="KAG8230123.1"/>
    <property type="molecule type" value="Genomic_DNA"/>
</dbReference>
<sequence>MTTEGVLPPKNKPSKVVDGDGTKPANDGQVIIKIERTSSGLGLSIAGGRGSTPFKGDDDGIFVSRVSEGGPAQLADLRVGDKVISVNGVSLVGADHYEAVAVLQAAGESLTLVVFREPETTGAQPTTVQNTAPPMPNHYGYHYQDKVSSSTPVPSVRTSGQSGFSTGSHSRTTTPDSASSTSNVHPSTLDGTRPSSSLSSPALDNVRRSYLTAAHKPPVDVIHITLIRDQNGLGFSIAGGKGSSPFKDGSDINGVDVDGARHDQAVSMLTGLDRFVRLVVERERVGDAIGAPASPLLTSVSQPSHSPTARVYGLPKPYTGLYSAGGYNRSSTGSSSSVPPPSPIIAGTTTGAPRSPQPSTVRPASVPVNGVSPTPNVTAQPVVPPQPAPRRIPSTSSTSSTGAAPAQAASAQPPPQPQVPRPITNEEFQAMIPPHFLAGTKEDSGEEKGEGKSDCLAVTLTVRKPPDPLVLAHPEFPNPSPTTVGRVTETVTKSTFTEKIVTRVTDNHLAPVPVIIEDVVLPKSGGSLGFSIIGGTDHSCTPFGSKEPGIFISHVVPGGVAAQSGKLRMGDRIIKVNGEDVTKATHQEAVMALLRPADQITLTVCHDPLPEGFK</sequence>
<feature type="non-terminal residue" evidence="3">
    <location>
        <position position="614"/>
    </location>
</feature>
<dbReference type="GO" id="GO:0043113">
    <property type="term" value="P:receptor clustering"/>
    <property type="evidence" value="ECO:0007669"/>
    <property type="project" value="TreeGrafter"/>
</dbReference>
<dbReference type="InterPro" id="IPR001478">
    <property type="entry name" value="PDZ"/>
</dbReference>
<feature type="compositionally biased region" description="Low complexity" evidence="1">
    <location>
        <begin position="391"/>
        <end position="411"/>
    </location>
</feature>
<dbReference type="SMART" id="SM00228">
    <property type="entry name" value="PDZ"/>
    <property type="match status" value="3"/>
</dbReference>
<accession>A0A8K0K936</accession>
<evidence type="ECO:0000313" key="3">
    <source>
        <dbReference type="EMBL" id="KAG8230123.1"/>
    </source>
</evidence>
<dbReference type="GO" id="GO:0045211">
    <property type="term" value="C:postsynaptic membrane"/>
    <property type="evidence" value="ECO:0007669"/>
    <property type="project" value="TreeGrafter"/>
</dbReference>
<evidence type="ECO:0000256" key="1">
    <source>
        <dbReference type="SAM" id="MobiDB-lite"/>
    </source>
</evidence>
<dbReference type="CDD" id="cd06704">
    <property type="entry name" value="PDZ1_Scribble-like"/>
    <property type="match status" value="1"/>
</dbReference>
<feature type="domain" description="PDZ" evidence="2">
    <location>
        <begin position="518"/>
        <end position="608"/>
    </location>
</feature>
<feature type="region of interest" description="Disordered" evidence="1">
    <location>
        <begin position="292"/>
        <end position="314"/>
    </location>
</feature>
<feature type="compositionally biased region" description="Low complexity" evidence="1">
    <location>
        <begin position="147"/>
        <end position="159"/>
    </location>
</feature>
<dbReference type="PANTHER" id="PTHR23119">
    <property type="entry name" value="DISCS LARGE"/>
    <property type="match status" value="1"/>
</dbReference>
<gene>
    <name evidence="3" type="ORF">J437_LFUL010615</name>
</gene>
<dbReference type="GO" id="GO:0045197">
    <property type="term" value="P:establishment or maintenance of epithelial cell apical/basal polarity"/>
    <property type="evidence" value="ECO:0007669"/>
    <property type="project" value="TreeGrafter"/>
</dbReference>
<keyword evidence="4" id="KW-1185">Reference proteome</keyword>
<protein>
    <recommendedName>
        <fullName evidence="2">PDZ domain-containing protein</fullName>
    </recommendedName>
</protein>
<evidence type="ECO:0000313" key="4">
    <source>
        <dbReference type="Proteomes" id="UP000792457"/>
    </source>
</evidence>
<feature type="compositionally biased region" description="Polar residues" evidence="1">
    <location>
        <begin position="121"/>
        <end position="132"/>
    </location>
</feature>
<dbReference type="InterPro" id="IPR050614">
    <property type="entry name" value="Synaptic_Scaffolding_LAP-MAGUK"/>
</dbReference>
<dbReference type="GO" id="GO:0014069">
    <property type="term" value="C:postsynaptic density"/>
    <property type="evidence" value="ECO:0007669"/>
    <property type="project" value="TreeGrafter"/>
</dbReference>
<dbReference type="GO" id="GO:0098968">
    <property type="term" value="P:neurotransmitter receptor transport postsynaptic membrane to endosome"/>
    <property type="evidence" value="ECO:0007669"/>
    <property type="project" value="TreeGrafter"/>
</dbReference>
<dbReference type="GO" id="GO:0098609">
    <property type="term" value="P:cell-cell adhesion"/>
    <property type="evidence" value="ECO:0007669"/>
    <property type="project" value="TreeGrafter"/>
</dbReference>
<feature type="compositionally biased region" description="Polar residues" evidence="1">
    <location>
        <begin position="347"/>
        <end position="362"/>
    </location>
</feature>
<dbReference type="CDD" id="cd06702">
    <property type="entry name" value="PDZ3_Scribble-like"/>
    <property type="match status" value="1"/>
</dbReference>
<dbReference type="InterPro" id="IPR036034">
    <property type="entry name" value="PDZ_sf"/>
</dbReference>
<comment type="caution">
    <text evidence="3">The sequence shown here is derived from an EMBL/GenBank/DDBJ whole genome shotgun (WGS) entry which is preliminary data.</text>
</comment>
<feature type="compositionally biased region" description="Polar residues" evidence="1">
    <location>
        <begin position="160"/>
        <end position="202"/>
    </location>
</feature>
<feature type="region of interest" description="Disordered" evidence="1">
    <location>
        <begin position="328"/>
        <end position="422"/>
    </location>
</feature>
<dbReference type="PROSITE" id="PS50106">
    <property type="entry name" value="PDZ"/>
    <property type="match status" value="2"/>
</dbReference>
<organism evidence="3 4">
    <name type="scientific">Ladona fulva</name>
    <name type="common">Scarce chaser dragonfly</name>
    <name type="synonym">Libellula fulva</name>
    <dbReference type="NCBI Taxonomy" id="123851"/>
    <lineage>
        <taxon>Eukaryota</taxon>
        <taxon>Metazoa</taxon>
        <taxon>Ecdysozoa</taxon>
        <taxon>Arthropoda</taxon>
        <taxon>Hexapoda</taxon>
        <taxon>Insecta</taxon>
        <taxon>Pterygota</taxon>
        <taxon>Palaeoptera</taxon>
        <taxon>Odonata</taxon>
        <taxon>Epiprocta</taxon>
        <taxon>Anisoptera</taxon>
        <taxon>Libelluloidea</taxon>
        <taxon>Libellulidae</taxon>
        <taxon>Ladona</taxon>
    </lineage>
</organism>
<dbReference type="Pfam" id="PF00595">
    <property type="entry name" value="PDZ"/>
    <property type="match status" value="2"/>
</dbReference>
<reference evidence="3" key="1">
    <citation type="submission" date="2013-04" db="EMBL/GenBank/DDBJ databases">
        <authorList>
            <person name="Qu J."/>
            <person name="Murali S.C."/>
            <person name="Bandaranaike D."/>
            <person name="Bellair M."/>
            <person name="Blankenburg K."/>
            <person name="Chao H."/>
            <person name="Dinh H."/>
            <person name="Doddapaneni H."/>
            <person name="Downs B."/>
            <person name="Dugan-Rocha S."/>
            <person name="Elkadiri S."/>
            <person name="Gnanaolivu R.D."/>
            <person name="Hernandez B."/>
            <person name="Javaid M."/>
            <person name="Jayaseelan J.C."/>
            <person name="Lee S."/>
            <person name="Li M."/>
            <person name="Ming W."/>
            <person name="Munidasa M."/>
            <person name="Muniz J."/>
            <person name="Nguyen L."/>
            <person name="Ongeri F."/>
            <person name="Osuji N."/>
            <person name="Pu L.-L."/>
            <person name="Puazo M."/>
            <person name="Qu C."/>
            <person name="Quiroz J."/>
            <person name="Raj R."/>
            <person name="Weissenberger G."/>
            <person name="Xin Y."/>
            <person name="Zou X."/>
            <person name="Han Y."/>
            <person name="Richards S."/>
            <person name="Worley K."/>
            <person name="Muzny D."/>
            <person name="Gibbs R."/>
        </authorList>
    </citation>
    <scope>NUCLEOTIDE SEQUENCE</scope>
    <source>
        <strain evidence="3">Sampled in the wild</strain>
    </source>
</reference>
<dbReference type="GO" id="GO:0019901">
    <property type="term" value="F:protein kinase binding"/>
    <property type="evidence" value="ECO:0007669"/>
    <property type="project" value="TreeGrafter"/>
</dbReference>
<feature type="region of interest" description="Disordered" evidence="1">
    <location>
        <begin position="121"/>
        <end position="202"/>
    </location>
</feature>
<dbReference type="PANTHER" id="PTHR23119:SF44">
    <property type="entry name" value="PROTEIN LAP4"/>
    <property type="match status" value="1"/>
</dbReference>
<dbReference type="GO" id="GO:0005912">
    <property type="term" value="C:adherens junction"/>
    <property type="evidence" value="ECO:0007669"/>
    <property type="project" value="TreeGrafter"/>
</dbReference>